<dbReference type="PANTHER" id="PTHR43011">
    <property type="entry name" value="IRON-SULFUR CLUSTER ASSEMBLY 2 HOMOLOG, MITOCHONDRIAL"/>
    <property type="match status" value="1"/>
</dbReference>
<reference evidence="4 5" key="1">
    <citation type="submission" date="2018-10" db="EMBL/GenBank/DDBJ databases">
        <title>An updated phylogeny of the Alphaproteobacteria reveals that the parasitic Rickettsiales and Holosporales have independent origins.</title>
        <authorList>
            <person name="Munoz-Gomez S.A."/>
            <person name="Hess S."/>
            <person name="Burger G."/>
            <person name="Lang B.F."/>
            <person name="Susko E."/>
            <person name="Slamovits C.H."/>
            <person name="Roger A.J."/>
        </authorList>
    </citation>
    <scope>NUCLEOTIDE SEQUENCE [LARGE SCALE GENOMIC DNA]</scope>
    <source>
        <strain evidence="4">HOLO01</strain>
    </source>
</reference>
<dbReference type="GO" id="GO:0051539">
    <property type="term" value="F:4 iron, 4 sulfur cluster binding"/>
    <property type="evidence" value="ECO:0007669"/>
    <property type="project" value="TreeGrafter"/>
</dbReference>
<dbReference type="SUPFAM" id="SSF89360">
    <property type="entry name" value="HesB-like domain"/>
    <property type="match status" value="1"/>
</dbReference>
<dbReference type="GO" id="GO:0016226">
    <property type="term" value="P:iron-sulfur cluster assembly"/>
    <property type="evidence" value="ECO:0007669"/>
    <property type="project" value="InterPro"/>
</dbReference>
<dbReference type="Gene3D" id="2.60.300.12">
    <property type="entry name" value="HesB-like domain"/>
    <property type="match status" value="1"/>
</dbReference>
<dbReference type="PANTHER" id="PTHR43011:SF1">
    <property type="entry name" value="IRON-SULFUR CLUSTER ASSEMBLY 2 HOMOLOG, MITOCHONDRIAL"/>
    <property type="match status" value="1"/>
</dbReference>
<accession>A0A4V2DZK7</accession>
<organism evidence="4 5">
    <name type="scientific">Candidatus Finniella inopinata</name>
    <dbReference type="NCBI Taxonomy" id="1696036"/>
    <lineage>
        <taxon>Bacteria</taxon>
        <taxon>Pseudomonadati</taxon>
        <taxon>Pseudomonadota</taxon>
        <taxon>Alphaproteobacteria</taxon>
        <taxon>Holosporales</taxon>
        <taxon>Candidatus Paracaedibacteraceae</taxon>
        <taxon>Candidatus Finniella</taxon>
    </lineage>
</organism>
<dbReference type="AlphaFoldDB" id="A0A4V2DZK7"/>
<sequence length="108" mass="11465">MLKLTENAIKRLNHLIASKPCDQTTHLRVSVSGGGCSGFQYHFSLDTAVHADDQIFPTEGSTVVVDNASLNLIEGSIIDYVEDLSSASFVMKNPNAVSGCGCGNSFSI</sequence>
<dbReference type="Pfam" id="PF01521">
    <property type="entry name" value="Fe-S_biosyn"/>
    <property type="match status" value="1"/>
</dbReference>
<dbReference type="Proteomes" id="UP000293550">
    <property type="component" value="Unassembled WGS sequence"/>
</dbReference>
<comment type="caution">
    <text evidence="4">The sequence shown here is derived from an EMBL/GenBank/DDBJ whole genome shotgun (WGS) entry which is preliminary data.</text>
</comment>
<dbReference type="InterPro" id="IPR000361">
    <property type="entry name" value="ATAP_core_dom"/>
</dbReference>
<evidence type="ECO:0000313" key="4">
    <source>
        <dbReference type="EMBL" id="RZI45397.1"/>
    </source>
</evidence>
<dbReference type="InterPro" id="IPR016092">
    <property type="entry name" value="ATAP"/>
</dbReference>
<dbReference type="EMBL" id="SCFB01000014">
    <property type="protein sequence ID" value="RZI45397.1"/>
    <property type="molecule type" value="Genomic_DNA"/>
</dbReference>
<dbReference type="NCBIfam" id="NF010147">
    <property type="entry name" value="PRK13623.1"/>
    <property type="match status" value="1"/>
</dbReference>
<evidence type="ECO:0000313" key="5">
    <source>
        <dbReference type="Proteomes" id="UP000293550"/>
    </source>
</evidence>
<keyword evidence="5" id="KW-1185">Reference proteome</keyword>
<dbReference type="NCBIfam" id="TIGR00049">
    <property type="entry name" value="iron-sulfur cluster assembly accessory protein"/>
    <property type="match status" value="1"/>
</dbReference>
<feature type="domain" description="Core" evidence="3">
    <location>
        <begin position="2"/>
        <end position="104"/>
    </location>
</feature>
<gene>
    <name evidence="4" type="primary">erpA</name>
    <name evidence="4" type="ORF">EQU50_07170</name>
</gene>
<evidence type="ECO:0000256" key="2">
    <source>
        <dbReference type="ARBA" id="ARBA00023004"/>
    </source>
</evidence>
<dbReference type="InterPro" id="IPR035903">
    <property type="entry name" value="HesB-like_dom_sf"/>
</dbReference>
<dbReference type="GO" id="GO:0051537">
    <property type="term" value="F:2 iron, 2 sulfur cluster binding"/>
    <property type="evidence" value="ECO:0007669"/>
    <property type="project" value="TreeGrafter"/>
</dbReference>
<keyword evidence="1" id="KW-0479">Metal-binding</keyword>
<name>A0A4V2DZK7_9PROT</name>
<dbReference type="OrthoDB" id="9801228at2"/>
<evidence type="ECO:0000256" key="1">
    <source>
        <dbReference type="ARBA" id="ARBA00022723"/>
    </source>
</evidence>
<protein>
    <submittedName>
        <fullName evidence="4">Iron-sulfur cluster insertion protein ErpA</fullName>
    </submittedName>
</protein>
<dbReference type="InterPro" id="IPR017870">
    <property type="entry name" value="FeS_cluster_insertion_CS"/>
</dbReference>
<dbReference type="FunFam" id="2.60.300.12:FF:000006">
    <property type="entry name" value="Iron-sulfur cluster assembly 2 mitochondrial"/>
    <property type="match status" value="1"/>
</dbReference>
<dbReference type="PROSITE" id="PS01152">
    <property type="entry name" value="HESB"/>
    <property type="match status" value="1"/>
</dbReference>
<keyword evidence="2" id="KW-0408">Iron</keyword>
<proteinExistence type="predicted"/>
<dbReference type="RefSeq" id="WP_130154447.1">
    <property type="nucleotide sequence ID" value="NZ_SCFB01000014.1"/>
</dbReference>
<evidence type="ECO:0000259" key="3">
    <source>
        <dbReference type="Pfam" id="PF01521"/>
    </source>
</evidence>
<dbReference type="GO" id="GO:1990229">
    <property type="term" value="C:iron-sulfur cluster assembly complex"/>
    <property type="evidence" value="ECO:0007669"/>
    <property type="project" value="UniProtKB-ARBA"/>
</dbReference>
<dbReference type="GO" id="GO:0005506">
    <property type="term" value="F:iron ion binding"/>
    <property type="evidence" value="ECO:0007669"/>
    <property type="project" value="TreeGrafter"/>
</dbReference>